<evidence type="ECO:0000259" key="1">
    <source>
        <dbReference type="Pfam" id="PF08984"/>
    </source>
</evidence>
<reference evidence="2 3" key="1">
    <citation type="submission" date="2019-06" db="EMBL/GenBank/DDBJ databases">
        <title>Genomic Encyclopedia of Type Strains, Phase IV (KMG-V): Genome sequencing to study the core and pangenomes of soil and plant-associated prokaryotes.</title>
        <authorList>
            <person name="Whitman W."/>
        </authorList>
    </citation>
    <scope>NUCLEOTIDE SEQUENCE [LARGE SCALE GENOMIC DNA]</scope>
    <source>
        <strain evidence="2 3">BR 510</strain>
    </source>
</reference>
<dbReference type="Proteomes" id="UP000319949">
    <property type="component" value="Unassembled WGS sequence"/>
</dbReference>
<dbReference type="Pfam" id="PF08984">
    <property type="entry name" value="DUF1858"/>
    <property type="match status" value="1"/>
</dbReference>
<keyword evidence="3" id="KW-1185">Reference proteome</keyword>
<organism evidence="2 3">
    <name type="scientific">Bradyrhizobium stylosanthis</name>
    <dbReference type="NCBI Taxonomy" id="1803665"/>
    <lineage>
        <taxon>Bacteria</taxon>
        <taxon>Pseudomonadati</taxon>
        <taxon>Pseudomonadota</taxon>
        <taxon>Alphaproteobacteria</taxon>
        <taxon>Hyphomicrobiales</taxon>
        <taxon>Nitrobacteraceae</taxon>
        <taxon>Bradyrhizobium</taxon>
    </lineage>
</organism>
<dbReference type="InterPro" id="IPR038062">
    <property type="entry name" value="ScdA-like_N_sf"/>
</dbReference>
<dbReference type="EMBL" id="VITK01000009">
    <property type="protein sequence ID" value="TWA93832.1"/>
    <property type="molecule type" value="Genomic_DNA"/>
</dbReference>
<gene>
    <name evidence="2" type="ORF">FBZ96_109283</name>
</gene>
<dbReference type="PANTHER" id="PTHR39341:SF1">
    <property type="entry name" value="DUF1858 DOMAIN-CONTAINING PROTEIN"/>
    <property type="match status" value="1"/>
</dbReference>
<name>A0A560D9U8_9BRAD</name>
<evidence type="ECO:0000313" key="2">
    <source>
        <dbReference type="EMBL" id="TWA93832.1"/>
    </source>
</evidence>
<proteinExistence type="predicted"/>
<dbReference type="STRING" id="1803665.GCA_001641335_07412"/>
<feature type="domain" description="DUF1858" evidence="1">
    <location>
        <begin position="61"/>
        <end position="110"/>
    </location>
</feature>
<comment type="caution">
    <text evidence="2">The sequence shown here is derived from an EMBL/GenBank/DDBJ whole genome shotgun (WGS) entry which is preliminary data.</text>
</comment>
<protein>
    <submittedName>
        <fullName evidence="2">Hybrid cluster-associated redox disulfide protein</fullName>
    </submittedName>
</protein>
<evidence type="ECO:0000313" key="3">
    <source>
        <dbReference type="Proteomes" id="UP000319949"/>
    </source>
</evidence>
<dbReference type="PANTHER" id="PTHR39341">
    <property type="entry name" value="BSL7085 PROTEIN"/>
    <property type="match status" value="1"/>
</dbReference>
<dbReference type="Gene3D" id="1.10.3910.10">
    <property type="entry name" value="SP0561-like"/>
    <property type="match status" value="1"/>
</dbReference>
<dbReference type="InterPro" id="IPR023883">
    <property type="entry name" value="CHP03980_redox-disulphide"/>
</dbReference>
<dbReference type="SUPFAM" id="SSF140683">
    <property type="entry name" value="SP0561-like"/>
    <property type="match status" value="1"/>
</dbReference>
<accession>A0A560D9U8</accession>
<dbReference type="InterPro" id="IPR015077">
    <property type="entry name" value="DUF1858"/>
</dbReference>
<dbReference type="NCBIfam" id="TIGR03980">
    <property type="entry name" value="prismane_assoc"/>
    <property type="match status" value="1"/>
</dbReference>
<dbReference type="AlphaFoldDB" id="A0A560D9U8"/>
<sequence>MPGLVPGIHVLCAALQGVDGRGKPGHDAREATASLRSNKETRLRSAIVASRTELSMPFRSDDLVDDIMRTAPHTIRVFLAFRMACVGCPIATFHTVEDACREHGIDQDKFLTALCECVPA</sequence>